<protein>
    <submittedName>
        <fullName evidence="2">Uncharacterized protein</fullName>
    </submittedName>
</protein>
<feature type="compositionally biased region" description="Low complexity" evidence="1">
    <location>
        <begin position="117"/>
        <end position="127"/>
    </location>
</feature>
<dbReference type="EMBL" id="JBBHLL010000025">
    <property type="protein sequence ID" value="KAK7828616.1"/>
    <property type="molecule type" value="Genomic_DNA"/>
</dbReference>
<proteinExistence type="predicted"/>
<evidence type="ECO:0000313" key="3">
    <source>
        <dbReference type="Proteomes" id="UP001488838"/>
    </source>
</evidence>
<evidence type="ECO:0000256" key="1">
    <source>
        <dbReference type="SAM" id="MobiDB-lite"/>
    </source>
</evidence>
<comment type="caution">
    <text evidence="2">The sequence shown here is derived from an EMBL/GenBank/DDBJ whole genome shotgun (WGS) entry which is preliminary data.</text>
</comment>
<reference evidence="2 3" key="1">
    <citation type="journal article" date="2023" name="bioRxiv">
        <title>Conserved and derived expression patterns and positive selection on dental genes reveal complex evolutionary context of ever-growing rodent molars.</title>
        <authorList>
            <person name="Calamari Z.T."/>
            <person name="Song A."/>
            <person name="Cohen E."/>
            <person name="Akter M."/>
            <person name="Roy R.D."/>
            <person name="Hallikas O."/>
            <person name="Christensen M.M."/>
            <person name="Li P."/>
            <person name="Marangoni P."/>
            <person name="Jernvall J."/>
            <person name="Klein O.D."/>
        </authorList>
    </citation>
    <scope>NUCLEOTIDE SEQUENCE [LARGE SCALE GENOMIC DNA]</scope>
    <source>
        <strain evidence="2">V071</strain>
    </source>
</reference>
<feature type="region of interest" description="Disordered" evidence="1">
    <location>
        <begin position="145"/>
        <end position="237"/>
    </location>
</feature>
<gene>
    <name evidence="2" type="ORF">U0070_007140</name>
</gene>
<name>A0AAW0JQW3_MYOGA</name>
<sequence>MDGLLMSAIPRLRALPPNGQTVYATSYGQPPTGYTTPMAPRHTASLSKDMTLVLMTPPLLQPLMLLSLYKAPSVPTQPMASIQQPLHLQYHRKVTSPLRLVPGSYPIQPVTTPPSYPTSYSSSLPTSYNQSSNLADHLWATDHPSSMSVYGQESGEFSGPEENQSISGTDNWGRGRGEFNREGMSREGRGGGHGGIGAGEQSDFYKPGGPMNEGPDLDLGLPIDPDEDSDNSGICKV</sequence>
<accession>A0AAW0JQW3</accession>
<feature type="compositionally biased region" description="Low complexity" evidence="1">
    <location>
        <begin position="213"/>
        <end position="223"/>
    </location>
</feature>
<organism evidence="2 3">
    <name type="scientific">Myodes glareolus</name>
    <name type="common">Bank vole</name>
    <name type="synonym">Clethrionomys glareolus</name>
    <dbReference type="NCBI Taxonomy" id="447135"/>
    <lineage>
        <taxon>Eukaryota</taxon>
        <taxon>Metazoa</taxon>
        <taxon>Chordata</taxon>
        <taxon>Craniata</taxon>
        <taxon>Vertebrata</taxon>
        <taxon>Euteleostomi</taxon>
        <taxon>Mammalia</taxon>
        <taxon>Eutheria</taxon>
        <taxon>Euarchontoglires</taxon>
        <taxon>Glires</taxon>
        <taxon>Rodentia</taxon>
        <taxon>Myomorpha</taxon>
        <taxon>Muroidea</taxon>
        <taxon>Cricetidae</taxon>
        <taxon>Arvicolinae</taxon>
        <taxon>Myodes</taxon>
    </lineage>
</organism>
<feature type="region of interest" description="Disordered" evidence="1">
    <location>
        <begin position="102"/>
        <end position="127"/>
    </location>
</feature>
<evidence type="ECO:0000313" key="2">
    <source>
        <dbReference type="EMBL" id="KAK7828616.1"/>
    </source>
</evidence>
<feature type="compositionally biased region" description="Polar residues" evidence="1">
    <location>
        <begin position="161"/>
        <end position="170"/>
    </location>
</feature>
<feature type="compositionally biased region" description="Basic and acidic residues" evidence="1">
    <location>
        <begin position="173"/>
        <end position="190"/>
    </location>
</feature>
<keyword evidence="3" id="KW-1185">Reference proteome</keyword>
<dbReference type="Proteomes" id="UP001488838">
    <property type="component" value="Unassembled WGS sequence"/>
</dbReference>
<dbReference type="AlphaFoldDB" id="A0AAW0JQW3"/>